<dbReference type="EMBL" id="BKCJ011856439">
    <property type="protein sequence ID" value="GFD58712.1"/>
    <property type="molecule type" value="Genomic_DNA"/>
</dbReference>
<feature type="non-terminal residue" evidence="2">
    <location>
        <position position="61"/>
    </location>
</feature>
<feature type="compositionally biased region" description="Polar residues" evidence="1">
    <location>
        <begin position="15"/>
        <end position="28"/>
    </location>
</feature>
<evidence type="ECO:0000313" key="2">
    <source>
        <dbReference type="EMBL" id="GFD58712.1"/>
    </source>
</evidence>
<dbReference type="AlphaFoldDB" id="A0A699XF31"/>
<reference evidence="2" key="1">
    <citation type="journal article" date="2019" name="Sci. Rep.">
        <title>Draft genome of Tanacetum cinerariifolium, the natural source of mosquito coil.</title>
        <authorList>
            <person name="Yamashiro T."/>
            <person name="Shiraishi A."/>
            <person name="Satake H."/>
            <person name="Nakayama K."/>
        </authorList>
    </citation>
    <scope>NUCLEOTIDE SEQUENCE</scope>
</reference>
<organism evidence="2">
    <name type="scientific">Tanacetum cinerariifolium</name>
    <name type="common">Dalmatian daisy</name>
    <name type="synonym">Chrysanthemum cinerariifolium</name>
    <dbReference type="NCBI Taxonomy" id="118510"/>
    <lineage>
        <taxon>Eukaryota</taxon>
        <taxon>Viridiplantae</taxon>
        <taxon>Streptophyta</taxon>
        <taxon>Embryophyta</taxon>
        <taxon>Tracheophyta</taxon>
        <taxon>Spermatophyta</taxon>
        <taxon>Magnoliopsida</taxon>
        <taxon>eudicotyledons</taxon>
        <taxon>Gunneridae</taxon>
        <taxon>Pentapetalae</taxon>
        <taxon>asterids</taxon>
        <taxon>campanulids</taxon>
        <taxon>Asterales</taxon>
        <taxon>Asteraceae</taxon>
        <taxon>Asteroideae</taxon>
        <taxon>Anthemideae</taxon>
        <taxon>Anthemidinae</taxon>
        <taxon>Tanacetum</taxon>
    </lineage>
</organism>
<evidence type="ECO:0000256" key="1">
    <source>
        <dbReference type="SAM" id="MobiDB-lite"/>
    </source>
</evidence>
<proteinExistence type="predicted"/>
<protein>
    <submittedName>
        <fullName evidence="2">Uncharacterized protein</fullName>
    </submittedName>
</protein>
<accession>A0A699XF31</accession>
<comment type="caution">
    <text evidence="2">The sequence shown here is derived from an EMBL/GenBank/DDBJ whole genome shotgun (WGS) entry which is preliminary data.</text>
</comment>
<feature type="non-terminal residue" evidence="2">
    <location>
        <position position="1"/>
    </location>
</feature>
<name>A0A699XF31_TANCI</name>
<sequence>KSHVPTARPPVPAGRSTSTGRLTDSASRPDSAGRPSCSAARTLVPAGRILGKVTETASSDR</sequence>
<feature type="region of interest" description="Disordered" evidence="1">
    <location>
        <begin position="1"/>
        <end position="43"/>
    </location>
</feature>
<gene>
    <name evidence="2" type="ORF">Tci_930681</name>
</gene>